<accession>A0A1E7ERS0</accession>
<dbReference type="EMBL" id="KV784379">
    <property type="protein sequence ID" value="OEU08612.1"/>
    <property type="molecule type" value="Genomic_DNA"/>
</dbReference>
<evidence type="ECO:0000256" key="1">
    <source>
        <dbReference type="SAM" id="MobiDB-lite"/>
    </source>
</evidence>
<evidence type="ECO:0000313" key="2">
    <source>
        <dbReference type="EMBL" id="OEU08612.1"/>
    </source>
</evidence>
<proteinExistence type="predicted"/>
<protein>
    <submittedName>
        <fullName evidence="2">Uncharacterized protein</fullName>
    </submittedName>
</protein>
<organism evidence="2 3">
    <name type="scientific">Fragilariopsis cylindrus CCMP1102</name>
    <dbReference type="NCBI Taxonomy" id="635003"/>
    <lineage>
        <taxon>Eukaryota</taxon>
        <taxon>Sar</taxon>
        <taxon>Stramenopiles</taxon>
        <taxon>Ochrophyta</taxon>
        <taxon>Bacillariophyta</taxon>
        <taxon>Bacillariophyceae</taxon>
        <taxon>Bacillariophycidae</taxon>
        <taxon>Bacillariales</taxon>
        <taxon>Bacillariaceae</taxon>
        <taxon>Fragilariopsis</taxon>
    </lineage>
</organism>
<name>A0A1E7ERS0_9STRA</name>
<dbReference type="AlphaFoldDB" id="A0A1E7ERS0"/>
<dbReference type="KEGG" id="fcy:FRACYDRAFT_271658"/>
<gene>
    <name evidence="2" type="ORF">FRACYDRAFT_271658</name>
</gene>
<dbReference type="InParanoid" id="A0A1E7ERS0"/>
<feature type="region of interest" description="Disordered" evidence="1">
    <location>
        <begin position="66"/>
        <end position="93"/>
    </location>
</feature>
<dbReference type="Proteomes" id="UP000095751">
    <property type="component" value="Unassembled WGS sequence"/>
</dbReference>
<sequence>MMDVCCCWCRSVPLYLNCERSRRNCFASLVCIEHISISPVRALYSIPLHSDRRRTFEPSSLNLTMYSSSSSSSSSSLSFSPLSLFNSSAYSAQ</sequence>
<evidence type="ECO:0000313" key="3">
    <source>
        <dbReference type="Proteomes" id="UP000095751"/>
    </source>
</evidence>
<reference evidence="2 3" key="1">
    <citation type="submission" date="2016-09" db="EMBL/GenBank/DDBJ databases">
        <title>Extensive genetic diversity and differential bi-allelic expression allows diatom success in the polar Southern Ocean.</title>
        <authorList>
            <consortium name="DOE Joint Genome Institute"/>
            <person name="Mock T."/>
            <person name="Otillar R.P."/>
            <person name="Strauss J."/>
            <person name="Dupont C."/>
            <person name="Frickenhaus S."/>
            <person name="Maumus F."/>
            <person name="Mcmullan M."/>
            <person name="Sanges R."/>
            <person name="Schmutz J."/>
            <person name="Toseland A."/>
            <person name="Valas R."/>
            <person name="Veluchamy A."/>
            <person name="Ward B.J."/>
            <person name="Allen A."/>
            <person name="Barry K."/>
            <person name="Falciatore A."/>
            <person name="Ferrante M."/>
            <person name="Fortunato A.E."/>
            <person name="Gloeckner G."/>
            <person name="Gruber A."/>
            <person name="Hipkin R."/>
            <person name="Janech M."/>
            <person name="Kroth P."/>
            <person name="Leese F."/>
            <person name="Lindquist E."/>
            <person name="Lyon B.R."/>
            <person name="Martin J."/>
            <person name="Mayer C."/>
            <person name="Parker M."/>
            <person name="Quesneville H."/>
            <person name="Raymond J."/>
            <person name="Uhlig C."/>
            <person name="Valentin K.U."/>
            <person name="Worden A.Z."/>
            <person name="Armbrust E.V."/>
            <person name="Bowler C."/>
            <person name="Green B."/>
            <person name="Moulton V."/>
            <person name="Van Oosterhout C."/>
            <person name="Grigoriev I."/>
        </authorList>
    </citation>
    <scope>NUCLEOTIDE SEQUENCE [LARGE SCALE GENOMIC DNA]</scope>
    <source>
        <strain evidence="2 3">CCMP1102</strain>
    </source>
</reference>
<keyword evidence="3" id="KW-1185">Reference proteome</keyword>